<dbReference type="InterPro" id="IPR038332">
    <property type="entry name" value="PPE_sf"/>
</dbReference>
<dbReference type="Gene3D" id="1.20.1260.20">
    <property type="entry name" value="PPE superfamily"/>
    <property type="match status" value="1"/>
</dbReference>
<feature type="compositionally biased region" description="Pro residues" evidence="1">
    <location>
        <begin position="248"/>
        <end position="283"/>
    </location>
</feature>
<dbReference type="Pfam" id="PF25547">
    <property type="entry name" value="WXG100_2"/>
    <property type="match status" value="1"/>
</dbReference>
<evidence type="ECO:0000313" key="3">
    <source>
        <dbReference type="EMBL" id="ADD44997.1"/>
    </source>
</evidence>
<dbReference type="InterPro" id="IPR057746">
    <property type="entry name" value="CpnT-like_N"/>
</dbReference>
<dbReference type="RefSeq" id="WP_013020568.1">
    <property type="nucleotide sequence ID" value="NC_013947.1"/>
</dbReference>
<reference evidence="3 4" key="1">
    <citation type="journal article" date="2009" name="Stand. Genomic Sci.">
        <title>Complete genome sequence of Stackebrandtia nassauensis type strain (LLR-40K-21).</title>
        <authorList>
            <person name="Munk C."/>
            <person name="Lapidus A."/>
            <person name="Copeland A."/>
            <person name="Jando M."/>
            <person name="Mayilraj S."/>
            <person name="Glavina Del Rio T."/>
            <person name="Nolan M."/>
            <person name="Chen F."/>
            <person name="Lucas S."/>
            <person name="Tice H."/>
            <person name="Cheng J.F."/>
            <person name="Han C."/>
            <person name="Detter J.C."/>
            <person name="Bruce D."/>
            <person name="Goodwin L."/>
            <person name="Chain P."/>
            <person name="Pitluck S."/>
            <person name="Goker M."/>
            <person name="Ovchinikova G."/>
            <person name="Pati A."/>
            <person name="Ivanova N."/>
            <person name="Mavromatis K."/>
            <person name="Chen A."/>
            <person name="Palaniappan K."/>
            <person name="Land M."/>
            <person name="Hauser L."/>
            <person name="Chang Y.J."/>
            <person name="Jeffries C.D."/>
            <person name="Bristow J."/>
            <person name="Eisen J.A."/>
            <person name="Markowitz V."/>
            <person name="Hugenholtz P."/>
            <person name="Kyrpides N.C."/>
            <person name="Klenk H.P."/>
        </authorList>
    </citation>
    <scope>NUCLEOTIDE SEQUENCE [LARGE SCALE GENOMIC DNA]</scope>
    <source>
        <strain evidence="4">DSM 44728 / CIP 108903 / NRRL B-16338 / NBRC 102104 / LLR-40K-21</strain>
    </source>
</reference>
<sequence>MGAFDGYKVYEIAEIVAPDSPDTLLRQADAWRELGTALHDQATSMLRHLEAASSAWSSKSGEAFFTALSGQAEQLRTAADQAFSASERWNGIAVEVADVQTKVTDIADDWAAAGCPMDDGPESRTFSVRARQAMVAATEQIETHSSALQFDVDFTPLPEPEAPGQSGHSSGRSGGDAAPPGPGSGFVEPGGSSVPPGADEPDLQGPPPGSTGTGPGPGPALTGPPPGSPPPPPVAPPFGRVHQQSPEPKLPVCPPRKPPPVGVRPSRTMPPPRSTPPPRPKPSVPRTAPRQTPPPAPKAPRPPGRTVPSVIGSRQGNTGTAPIGTPRPVNALTRPVIGQRPGTTNPAPAVKGRLIGPNGVVAGPRNKVRAVRIPRLRSGGENLNRGVIRAGGAGRPAAPLKPVVQKSHRRDEDKRLSSDGPLEEFWEPNGAVVPAVITRRSDWQGHRHDPGPVKPLRANEELSGQFDEREVVDRLSRRGGETEEHSELWRAPKTSPTIITSSAETTRFHDPGPFFGRGTRSGGSR</sequence>
<feature type="region of interest" description="Disordered" evidence="1">
    <location>
        <begin position="381"/>
        <end position="425"/>
    </location>
</feature>
<dbReference type="Proteomes" id="UP000000844">
    <property type="component" value="Chromosome"/>
</dbReference>
<feature type="domain" description="Outer membrane channel protein CpnT-like N-terminal" evidence="2">
    <location>
        <begin position="18"/>
        <end position="103"/>
    </location>
</feature>
<dbReference type="AlphaFoldDB" id="D3PUX3"/>
<gene>
    <name evidence="3" type="ordered locus">Snas_5364</name>
</gene>
<dbReference type="STRING" id="446470.Snas_5364"/>
<evidence type="ECO:0000256" key="1">
    <source>
        <dbReference type="SAM" id="MobiDB-lite"/>
    </source>
</evidence>
<feature type="region of interest" description="Disordered" evidence="1">
    <location>
        <begin position="441"/>
        <end position="525"/>
    </location>
</feature>
<evidence type="ECO:0000259" key="2">
    <source>
        <dbReference type="Pfam" id="PF25547"/>
    </source>
</evidence>
<accession>D3PUX3</accession>
<proteinExistence type="predicted"/>
<feature type="compositionally biased region" description="Basic and acidic residues" evidence="1">
    <location>
        <begin position="466"/>
        <end position="490"/>
    </location>
</feature>
<feature type="compositionally biased region" description="Pro residues" evidence="1">
    <location>
        <begin position="291"/>
        <end position="305"/>
    </location>
</feature>
<evidence type="ECO:0000313" key="4">
    <source>
        <dbReference type="Proteomes" id="UP000000844"/>
    </source>
</evidence>
<keyword evidence="4" id="KW-1185">Reference proteome</keyword>
<feature type="region of interest" description="Disordered" evidence="1">
    <location>
        <begin position="154"/>
        <end position="362"/>
    </location>
</feature>
<organism evidence="3 4">
    <name type="scientific">Stackebrandtia nassauensis (strain DSM 44728 / CIP 108903 / NRRL B-16338 / NBRC 102104 / LLR-40K-21)</name>
    <dbReference type="NCBI Taxonomy" id="446470"/>
    <lineage>
        <taxon>Bacteria</taxon>
        <taxon>Bacillati</taxon>
        <taxon>Actinomycetota</taxon>
        <taxon>Actinomycetes</taxon>
        <taxon>Glycomycetales</taxon>
        <taxon>Glycomycetaceae</taxon>
        <taxon>Stackebrandtia</taxon>
    </lineage>
</organism>
<feature type="compositionally biased region" description="Basic and acidic residues" evidence="1">
    <location>
        <begin position="441"/>
        <end position="451"/>
    </location>
</feature>
<dbReference type="KEGG" id="sna:Snas_5364"/>
<feature type="compositionally biased region" description="Pro residues" evidence="1">
    <location>
        <begin position="216"/>
        <end position="236"/>
    </location>
</feature>
<dbReference type="HOGENOM" id="CLU_518657_0_0_11"/>
<name>D3PUX3_STANL</name>
<protein>
    <recommendedName>
        <fullName evidence="2">Outer membrane channel protein CpnT-like N-terminal domain-containing protein</fullName>
    </recommendedName>
</protein>
<feature type="compositionally biased region" description="Low complexity" evidence="1">
    <location>
        <begin position="164"/>
        <end position="178"/>
    </location>
</feature>
<dbReference type="EMBL" id="CP001778">
    <property type="protein sequence ID" value="ADD44997.1"/>
    <property type="molecule type" value="Genomic_DNA"/>
</dbReference>
<dbReference type="OrthoDB" id="4147017at2"/>
<feature type="compositionally biased region" description="Polar residues" evidence="1">
    <location>
        <begin position="494"/>
        <end position="505"/>
    </location>
</feature>